<name>A0A6N2M696_SALVM</name>
<accession>A0A6N2M696</accession>
<sequence>MAVEEDMIILELWVGVRRKDDEDGNIQCGNDQRMELIQPASFKTSESDYNSNNASLHACSNPPSITSMSS</sequence>
<proteinExistence type="predicted"/>
<gene>
    <name evidence="2" type="ORF">SVIM_LOCUS264664</name>
</gene>
<dbReference type="EMBL" id="CAADRP010001596">
    <property type="protein sequence ID" value="VFU43441.1"/>
    <property type="molecule type" value="Genomic_DNA"/>
</dbReference>
<evidence type="ECO:0000313" key="2">
    <source>
        <dbReference type="EMBL" id="VFU43441.1"/>
    </source>
</evidence>
<reference evidence="2" key="1">
    <citation type="submission" date="2019-03" db="EMBL/GenBank/DDBJ databases">
        <authorList>
            <person name="Mank J."/>
            <person name="Almeida P."/>
        </authorList>
    </citation>
    <scope>NUCLEOTIDE SEQUENCE</scope>
    <source>
        <strain evidence="2">78183</strain>
    </source>
</reference>
<feature type="compositionally biased region" description="Polar residues" evidence="1">
    <location>
        <begin position="61"/>
        <end position="70"/>
    </location>
</feature>
<organism evidence="2">
    <name type="scientific">Salix viminalis</name>
    <name type="common">Common osier</name>
    <name type="synonym">Basket willow</name>
    <dbReference type="NCBI Taxonomy" id="40686"/>
    <lineage>
        <taxon>Eukaryota</taxon>
        <taxon>Viridiplantae</taxon>
        <taxon>Streptophyta</taxon>
        <taxon>Embryophyta</taxon>
        <taxon>Tracheophyta</taxon>
        <taxon>Spermatophyta</taxon>
        <taxon>Magnoliopsida</taxon>
        <taxon>eudicotyledons</taxon>
        <taxon>Gunneridae</taxon>
        <taxon>Pentapetalae</taxon>
        <taxon>rosids</taxon>
        <taxon>fabids</taxon>
        <taxon>Malpighiales</taxon>
        <taxon>Salicaceae</taxon>
        <taxon>Saliceae</taxon>
        <taxon>Salix</taxon>
    </lineage>
</organism>
<protein>
    <submittedName>
        <fullName evidence="2">Uncharacterized protein</fullName>
    </submittedName>
</protein>
<dbReference type="AlphaFoldDB" id="A0A6N2M696"/>
<feature type="compositionally biased region" description="Polar residues" evidence="1">
    <location>
        <begin position="44"/>
        <end position="55"/>
    </location>
</feature>
<feature type="region of interest" description="Disordered" evidence="1">
    <location>
        <begin position="44"/>
        <end position="70"/>
    </location>
</feature>
<evidence type="ECO:0000256" key="1">
    <source>
        <dbReference type="SAM" id="MobiDB-lite"/>
    </source>
</evidence>